<dbReference type="Proteomes" id="UP001162001">
    <property type="component" value="Segment"/>
</dbReference>
<dbReference type="EMBL" id="MT418680">
    <property type="protein sequence ID" value="QKF94116.1"/>
    <property type="molecule type" value="Genomic_DNA"/>
</dbReference>
<accession>A0A7D3V7L6</accession>
<organism evidence="1 2">
    <name type="scientific">Fadolivirus FV1/VV64</name>
    <dbReference type="NCBI Taxonomy" id="3070911"/>
    <lineage>
        <taxon>Viruses</taxon>
        <taxon>Varidnaviria</taxon>
        <taxon>Bamfordvirae</taxon>
        <taxon>Nucleocytoviricota</taxon>
        <taxon>Megaviricetes</taxon>
        <taxon>Imitervirales</taxon>
        <taxon>Mimiviridae</taxon>
        <taxon>Klosneuvirinae</taxon>
        <taxon>Fadolivirus</taxon>
        <taxon>Fadolivirus algeromassiliense</taxon>
    </lineage>
</organism>
<name>A0A7D3V7L6_9VIRU</name>
<keyword evidence="2" id="KW-1185">Reference proteome</keyword>
<proteinExistence type="predicted"/>
<sequence>MPYIISNIKGNNIPNIKINHIVIIDNKNIIKEINNIITIYPQLLKKYSKCVTFDKLYLITTHPKIKVSEITINNIFTAFQKIIYNNKFEESDTDIHYEILNECNKLISEQYKNEIILFTYLNYHMSEQAQSCLNTLANNPNNNISIITDLNYINCDKVSKIIISDFYDNISEGYEHIITNGLFLTEPLTDKIVEIDLKTTTFYGTPLTKINININAFDSILINDMIENITINNEIVNLENSFMSQTQIDATSDILTHMINTNIVPETCLVDACEFLIYLINNDQIHDKNIYVFIKETLLKIINSKNNENRSKSIILYNLIRQSFNKILMKEINTNILSDENNKIIFEYGKNSYSLATKNVSHNNIFKNIETINAKTNTDMKQITTFINDHEMSNDIKFNESCEFYNSSITLSNWFEELQNNSGIGLLMQIDSKYTSSGYFSHIDISNITNTFFPVIDYVCIIKEYFEKNQDIKFGNLNRANIINGAAIGDANAIIPLYINKYHWKIVSQYLNPLLGIIVKHNPFDYTNNLKSILFEIFAKMTTKLYCNNENFHNETFIKIYMAYLRTCAEVCFENKFNHGIKKIISSYLTEPQFRIFKDKSMFYKMCSQTLITGYILNDSDIKIIIQYLVEELIRLTVKFNKYDMDYIKYYNELQMNDREMEDISLLQSINTKISNDLEFLLAFYKMNTNFDILIKQYGSYNKFIKALDENYSIVNKDIIDKLLQLTINNEINHVTIEQLYSILGIQYNKYNILMYIFQGIAQKTNKIRSEQITKNNYIDIQKVNTTEVSFNQYITKLLNP</sequence>
<protein>
    <submittedName>
        <fullName evidence="1">Uncharacterized protein</fullName>
    </submittedName>
</protein>
<reference evidence="1 2" key="1">
    <citation type="submission" date="2020-04" db="EMBL/GenBank/DDBJ databases">
        <title>Advantages and limits of metagenomic assembly and binning of a giant virus.</title>
        <authorList>
            <person name="Schulz F."/>
            <person name="Andreani J."/>
            <person name="Francis R."/>
            <person name="Boudjemaa H."/>
            <person name="Bou Khalil J.Y."/>
            <person name="Lee J."/>
            <person name="La Scola B."/>
            <person name="Woyke T."/>
        </authorList>
    </citation>
    <scope>NUCLEOTIDE SEQUENCE [LARGE SCALE GENOMIC DNA]</scope>
    <source>
        <strain evidence="1 2">FV1/VV64</strain>
    </source>
</reference>
<evidence type="ECO:0000313" key="1">
    <source>
        <dbReference type="EMBL" id="QKF94116.1"/>
    </source>
</evidence>
<evidence type="ECO:0000313" key="2">
    <source>
        <dbReference type="Proteomes" id="UP001162001"/>
    </source>
</evidence>
<gene>
    <name evidence="1" type="ORF">Fadolivirus_1_658</name>
</gene>